<keyword evidence="6 7" id="KW-0961">Cell wall biogenesis/degradation</keyword>
<comment type="caution">
    <text evidence="8">The sequence shown here is derived from an EMBL/GenBank/DDBJ whole genome shotgun (WGS) entry which is preliminary data.</text>
</comment>
<dbReference type="EMBL" id="JADFFM010000001">
    <property type="protein sequence ID" value="MBE9667137.1"/>
    <property type="molecule type" value="Genomic_DNA"/>
</dbReference>
<evidence type="ECO:0000256" key="2">
    <source>
        <dbReference type="ARBA" id="ARBA00022692"/>
    </source>
</evidence>
<keyword evidence="2 7" id="KW-0812">Transmembrane</keyword>
<evidence type="ECO:0000256" key="3">
    <source>
        <dbReference type="ARBA" id="ARBA00022989"/>
    </source>
</evidence>
<evidence type="ECO:0000256" key="6">
    <source>
        <dbReference type="ARBA" id="ARBA00023316"/>
    </source>
</evidence>
<dbReference type="PANTHER" id="PTHR30518:SF2">
    <property type="entry name" value="ENDOLYTIC MUREIN TRANSGLYCOSYLASE"/>
    <property type="match status" value="1"/>
</dbReference>
<dbReference type="Gene3D" id="3.30.160.60">
    <property type="entry name" value="Classic Zinc Finger"/>
    <property type="match status" value="1"/>
</dbReference>
<dbReference type="PANTHER" id="PTHR30518">
    <property type="entry name" value="ENDOLYTIC MUREIN TRANSGLYCOSYLASE"/>
    <property type="match status" value="1"/>
</dbReference>
<gene>
    <name evidence="7 8" type="primary">mltG</name>
    <name evidence="8" type="ORF">IRJ18_12255</name>
</gene>
<comment type="catalytic activity">
    <reaction evidence="7">
        <text>a peptidoglycan chain = a peptidoglycan chain with N-acetyl-1,6-anhydromuramyl-[peptide] at the reducing end + a peptidoglycan chain with N-acetylglucosamine at the non-reducing end.</text>
        <dbReference type="EC" id="4.2.2.29"/>
    </reaction>
</comment>
<dbReference type="InterPro" id="IPR003770">
    <property type="entry name" value="MLTG-like"/>
</dbReference>
<evidence type="ECO:0000313" key="9">
    <source>
        <dbReference type="Proteomes" id="UP000632774"/>
    </source>
</evidence>
<keyword evidence="1 7" id="KW-1003">Cell membrane</keyword>
<comment type="function">
    <text evidence="7">Functions as a peptidoglycan terminase that cleaves nascent peptidoglycan strands endolytically to terminate their elongation.</text>
</comment>
<evidence type="ECO:0000313" key="8">
    <source>
        <dbReference type="EMBL" id="MBE9667137.1"/>
    </source>
</evidence>
<organism evidence="8 9">
    <name type="scientific">Mucilaginibacter boryungensis</name>
    <dbReference type="NCBI Taxonomy" id="768480"/>
    <lineage>
        <taxon>Bacteria</taxon>
        <taxon>Pseudomonadati</taxon>
        <taxon>Bacteroidota</taxon>
        <taxon>Sphingobacteriia</taxon>
        <taxon>Sphingobacteriales</taxon>
        <taxon>Sphingobacteriaceae</taxon>
        <taxon>Mucilaginibacter</taxon>
    </lineage>
</organism>
<keyword evidence="9" id="KW-1185">Reference proteome</keyword>
<comment type="subcellular location">
    <subcellularLocation>
        <location evidence="7">Cell membrane</location>
        <topology evidence="7">Single-pass membrane protein</topology>
    </subcellularLocation>
</comment>
<evidence type="ECO:0000256" key="4">
    <source>
        <dbReference type="ARBA" id="ARBA00023136"/>
    </source>
</evidence>
<evidence type="ECO:0000256" key="5">
    <source>
        <dbReference type="ARBA" id="ARBA00023239"/>
    </source>
</evidence>
<dbReference type="Pfam" id="PF02618">
    <property type="entry name" value="YceG"/>
    <property type="match status" value="1"/>
</dbReference>
<reference evidence="8 9" key="1">
    <citation type="submission" date="2020-10" db="EMBL/GenBank/DDBJ databases">
        <title>Mucilaginibacter mali sp. nov., isolated from rhizosphere soil of apple orchard.</title>
        <authorList>
            <person name="Lee J.-S."/>
            <person name="Kim H.S."/>
            <person name="Kim J.-S."/>
        </authorList>
    </citation>
    <scope>NUCLEOTIDE SEQUENCE [LARGE SCALE GENOMIC DNA]</scope>
    <source>
        <strain evidence="8 9">KCTC 23157</strain>
    </source>
</reference>
<evidence type="ECO:0000256" key="1">
    <source>
        <dbReference type="ARBA" id="ARBA00022475"/>
    </source>
</evidence>
<accession>A0ABR9XIC9</accession>
<dbReference type="Gene3D" id="3.30.1490.480">
    <property type="entry name" value="Endolytic murein transglycosylase"/>
    <property type="match status" value="1"/>
</dbReference>
<dbReference type="EC" id="4.2.2.29" evidence="7"/>
<dbReference type="RefSeq" id="WP_194106487.1">
    <property type="nucleotide sequence ID" value="NZ_JADFFM010000001.1"/>
</dbReference>
<evidence type="ECO:0000256" key="7">
    <source>
        <dbReference type="HAMAP-Rule" id="MF_02065"/>
    </source>
</evidence>
<keyword evidence="4 7" id="KW-0472">Membrane</keyword>
<keyword evidence="3 7" id="KW-1133">Transmembrane helix</keyword>
<dbReference type="HAMAP" id="MF_02065">
    <property type="entry name" value="MltG"/>
    <property type="match status" value="1"/>
</dbReference>
<proteinExistence type="inferred from homology"/>
<dbReference type="NCBIfam" id="TIGR00247">
    <property type="entry name" value="endolytic transglycosylase MltG"/>
    <property type="match status" value="1"/>
</dbReference>
<feature type="transmembrane region" description="Helical" evidence="7">
    <location>
        <begin position="15"/>
        <end position="36"/>
    </location>
</feature>
<sequence length="353" mass="40430">MTTEKQSSSGTFKKFIIALVVIIVIALAATGIFYYLRLFGPNVTDKQQYLYIHTGATYNDVYDTIKTQGIVKDTTTFNWAAHNMKYVMRIKPGKYRLHEGMSNRKLIRMLQLGDQEPVTVNFHNIRLKEQFAGFMGRKLESDSLSIIRLLDSADYVKQYGFTTDNVYVIVMPDSYQMFWNTSPEKLFERLLKHYNNFWTVARKQQAEAIGLTPIKVSILASIVDAEALHDEEMPKIAGLYINRLHKNMALQADPTIIFAVHDFNIHRVLNKTIAEAASSPYSTYSHTGLPPGPIMMPSVNALKAVLNYDHNNYLYMCAKEDFSGNHNFAATEAEHKINARRWQQALNERNIKK</sequence>
<name>A0ABR9XIC9_9SPHI</name>
<protein>
    <recommendedName>
        <fullName evidence="7">Endolytic murein transglycosylase</fullName>
        <ecNumber evidence="7">4.2.2.29</ecNumber>
    </recommendedName>
    <alternativeName>
        <fullName evidence="7">Peptidoglycan lytic transglycosylase</fullName>
    </alternativeName>
    <alternativeName>
        <fullName evidence="7">Peptidoglycan polymerization terminase</fullName>
    </alternativeName>
</protein>
<dbReference type="Proteomes" id="UP000632774">
    <property type="component" value="Unassembled WGS sequence"/>
</dbReference>
<comment type="similarity">
    <text evidence="7">Belongs to the transglycosylase MltG family.</text>
</comment>
<keyword evidence="5 7" id="KW-0456">Lyase</keyword>
<feature type="site" description="Important for catalytic activity" evidence="7">
    <location>
        <position position="226"/>
    </location>
</feature>